<dbReference type="SMART" id="SM00612">
    <property type="entry name" value="Kelch"/>
    <property type="match status" value="4"/>
</dbReference>
<dbReference type="SUPFAM" id="SSF56219">
    <property type="entry name" value="DNase I-like"/>
    <property type="match status" value="1"/>
</dbReference>
<evidence type="ECO:0000256" key="1">
    <source>
        <dbReference type="ARBA" id="ARBA00022441"/>
    </source>
</evidence>
<feature type="domain" description="Reverse transcriptase" evidence="5">
    <location>
        <begin position="370"/>
        <end position="647"/>
    </location>
</feature>
<evidence type="ECO:0000256" key="2">
    <source>
        <dbReference type="ARBA" id="ARBA00022737"/>
    </source>
</evidence>
<keyword evidence="2" id="KW-0677">Repeat</keyword>
<dbReference type="Gene3D" id="3.30.710.10">
    <property type="entry name" value="Potassium Channel Kv1.1, Chain A"/>
    <property type="match status" value="1"/>
</dbReference>
<feature type="compositionally biased region" description="Acidic residues" evidence="3">
    <location>
        <begin position="1042"/>
        <end position="1054"/>
    </location>
</feature>
<dbReference type="Pfam" id="PF00078">
    <property type="entry name" value="RVT_1"/>
    <property type="match status" value="1"/>
</dbReference>
<evidence type="ECO:0000256" key="3">
    <source>
        <dbReference type="SAM" id="MobiDB-lite"/>
    </source>
</evidence>
<dbReference type="CDD" id="cd01650">
    <property type="entry name" value="RT_nLTR_like"/>
    <property type="match status" value="1"/>
</dbReference>
<evidence type="ECO:0000259" key="4">
    <source>
        <dbReference type="PROSITE" id="PS50097"/>
    </source>
</evidence>
<evidence type="ECO:0000259" key="5">
    <source>
        <dbReference type="PROSITE" id="PS50878"/>
    </source>
</evidence>
<reference evidence="7" key="1">
    <citation type="submission" date="2016-11" db="UniProtKB">
        <authorList>
            <consortium name="WormBaseParasite"/>
        </authorList>
    </citation>
    <scope>IDENTIFICATION</scope>
</reference>
<organism evidence="6 7">
    <name type="scientific">Macrostomum lignano</name>
    <dbReference type="NCBI Taxonomy" id="282301"/>
    <lineage>
        <taxon>Eukaryota</taxon>
        <taxon>Metazoa</taxon>
        <taxon>Spiralia</taxon>
        <taxon>Lophotrochozoa</taxon>
        <taxon>Platyhelminthes</taxon>
        <taxon>Rhabditophora</taxon>
        <taxon>Macrostomorpha</taxon>
        <taxon>Macrostomida</taxon>
        <taxon>Macrostomidae</taxon>
        <taxon>Macrostomum</taxon>
    </lineage>
</organism>
<dbReference type="InterPro" id="IPR011333">
    <property type="entry name" value="SKP1/BTB/POZ_sf"/>
</dbReference>
<dbReference type="InterPro" id="IPR000210">
    <property type="entry name" value="BTB/POZ_dom"/>
</dbReference>
<feature type="compositionally biased region" description="Polar residues" evidence="3">
    <location>
        <begin position="1687"/>
        <end position="1700"/>
    </location>
</feature>
<feature type="compositionally biased region" description="Polar residues" evidence="3">
    <location>
        <begin position="1668"/>
        <end position="1677"/>
    </location>
</feature>
<dbReference type="InterPro" id="IPR036691">
    <property type="entry name" value="Endo/exonu/phosph_ase_sf"/>
</dbReference>
<dbReference type="InterPro" id="IPR000477">
    <property type="entry name" value="RT_dom"/>
</dbReference>
<dbReference type="Pfam" id="PF00651">
    <property type="entry name" value="BTB"/>
    <property type="match status" value="1"/>
</dbReference>
<dbReference type="InterPro" id="IPR006652">
    <property type="entry name" value="Kelch_1"/>
</dbReference>
<dbReference type="SUPFAM" id="SSF117281">
    <property type="entry name" value="Kelch motif"/>
    <property type="match status" value="1"/>
</dbReference>
<protein>
    <submittedName>
        <fullName evidence="7">Reverse transcriptase domain-containing protein</fullName>
    </submittedName>
</protein>
<dbReference type="Gene3D" id="3.60.10.10">
    <property type="entry name" value="Endonuclease/exonuclease/phosphatase"/>
    <property type="match status" value="1"/>
</dbReference>
<name>A0A1I8JMB5_9PLAT</name>
<dbReference type="SMART" id="SM00225">
    <property type="entry name" value="BTB"/>
    <property type="match status" value="1"/>
</dbReference>
<feature type="compositionally biased region" description="Acidic residues" evidence="3">
    <location>
        <begin position="1485"/>
        <end position="1494"/>
    </location>
</feature>
<accession>A0A1I8JMB5</accession>
<evidence type="ECO:0000313" key="6">
    <source>
        <dbReference type="Proteomes" id="UP000095280"/>
    </source>
</evidence>
<dbReference type="Pfam" id="PF01344">
    <property type="entry name" value="Kelch_1"/>
    <property type="match status" value="3"/>
</dbReference>
<feature type="region of interest" description="Disordered" evidence="3">
    <location>
        <begin position="1477"/>
        <end position="1499"/>
    </location>
</feature>
<feature type="region of interest" description="Disordered" evidence="3">
    <location>
        <begin position="1624"/>
        <end position="1700"/>
    </location>
</feature>
<evidence type="ECO:0000313" key="7">
    <source>
        <dbReference type="WBParaSite" id="maker-uti_cns_0049118-snap-gene-0.3-mRNA-1"/>
    </source>
</evidence>
<dbReference type="Gene3D" id="2.120.10.80">
    <property type="entry name" value="Kelch-type beta propeller"/>
    <property type="match status" value="2"/>
</dbReference>
<feature type="domain" description="BTB" evidence="4">
    <location>
        <begin position="851"/>
        <end position="916"/>
    </location>
</feature>
<dbReference type="Proteomes" id="UP000095280">
    <property type="component" value="Unplaced"/>
</dbReference>
<feature type="region of interest" description="Disordered" evidence="3">
    <location>
        <begin position="1036"/>
        <end position="1065"/>
    </location>
</feature>
<dbReference type="PROSITE" id="PS50097">
    <property type="entry name" value="BTB"/>
    <property type="match status" value="1"/>
</dbReference>
<dbReference type="InterPro" id="IPR015915">
    <property type="entry name" value="Kelch-typ_b-propeller"/>
</dbReference>
<keyword evidence="6" id="KW-1185">Reference proteome</keyword>
<dbReference type="PANTHER" id="PTHR47027">
    <property type="entry name" value="REVERSE TRANSCRIPTASE DOMAIN-CONTAINING PROTEIN"/>
    <property type="match status" value="1"/>
</dbReference>
<dbReference type="SUPFAM" id="SSF54695">
    <property type="entry name" value="POZ domain"/>
    <property type="match status" value="1"/>
</dbReference>
<sequence>VEEMAQRDTVVILGDLNAVLRRSERSLFVTARENGNTGALEDFLERQDMVSANTRFRKSPGRLATFVGCKQRRRNARGRNATRRLAQLDHVLMRFRECRRVTNCRTITPLALLSDHRLLICDLRLRDPLYRPPKRPPRRYYRALRDAETRRRFAGVFVTALGDKRGGAEYAEVSAAVRAAAEQAVPLMRPAQRGQPVWQDDPAIDEAREDLERLRLSGRQTREAEEALAAVYLQRQQSAVDDAIQAVSAAGPDARGRVAWSVINTLTGRKRRIALNQAGDIPDERRNELREFFAAIVNAPPPPLPENLRLPPETPLPAEESFNVAPVSTADVVKFARQSPGGKALGPDEVPTEALRIHCVATEVARVMNRVLSGEVAPNEWTTAHIVAIPKKPGTTKLEEHRGICLQSCAAKLFNRMLLSRLQTVLDPYLWPEQNGFRPHRSTVTQILALRRVIEEARIRQLTLILIFVDFRKAFDSVVRDALPEVLRAYNVPDLLISAVMALYHGTTAAVSTPDGLSDFFETSSGVLQGDTLAPFLFILVLDWVLRTALPSNDDGFLLRRRVGRRQPERRLSVLGYADDLALEGAQRQLDRLVAVAASVGLVVNTQKTVVLCVPDDTEAAIFCRGADGQASELPRCQQFVYLGGLVPDVREDLRRRRGLAWAAFRSIRSVLQSEALPDRQRAALFQAVIETVLLYNAETWTLIDSLEAQVDAAHAGLLRAAFKIGNERVTNTALYHRAGLARPSDLLRRRRLQLAGHVIRAEAYCPEPVQEVLLLTLQAPYRRGQARTRRYVDCLLAYAGTPDSAGGAAFSREATTFKRTGYTVSQMSEPSGIPDHLAKLAKLREEGMFCDLQISVHGRRFLAHKCVLAAASPHFMRLLTEEPNCGHFNLPRHLTPDAFSHALHFVYTGCLPDPGSMEPLALAQLHSAACYLRLPVLVKYCAQTLLAGLKPRNVLELRSQVTDFDSLVDGIDNYIVQHLAEIVDLDLDCPLPKIKVDLLVGSTETASSAAIGDLLCDWFAGTLHRLILDCRDRHRRTSDSDSSDSDTDLSDNGDADRNTVTGSGGAKEYGEAVATLGDFCQTATAQRLLAHIAGQVHLLYLTSDGSAVIDCEQQQFATAVVAAAAAVALSDSSGPEDAAAADDAKLELASHLPQLRDYIDSRRMHAKIMSNNQRSSRQLPSRVLSIIDQQPQQRAGASCLLLLARLGPSLCLMSVRQLPLAEDPLLREQCRVRRRSSAQSSVVSFHSDNSASTSGHGDHFPYMLSPRASFGAVRLDDKSEGGFKLLVAGGYNRGQCLRSCEIYCPDSGAWRPGPELAGGPRSRFSAAAVVGRTGACRVFACGGSDGVSELATIEEFDGNHWLPGPPMSRARSGCAVAELNGAVFAVGGRYGAASVRYAEWLDPRVGRWQAMPGLSEPRNECCMAAHQASDSNVATCNGQLWVAGGSDGWSGGCLASLEVWDPRVNRWDANPVTSDLMLGRGSSSDDDFVDDAEPTQSQPLSLACPRRGAAMASLGPGDLWLVGGSDGHQPALVGCENLAASAKATSASCLSASSAQLAVPRAGLGLVALGADSLLALGGFSGRVFLDSAESSKCRNCLKAATIRPAASPQASPCGRQRRIPIATASSDVKPASSGSASRQTASRQATTAIRVPLPLQTLDGSEDGSRSSGTATPGPSQRAPLLVQPSDTSGTGCPQPRTISSQWMSSPLYKYSNLVDCSSIALEWPSNSSWLTVSRNGNLSSAALAAELADVGEARLSRVCSVRGRLALIPAGRVQENGSEMRNCPALLGSWTLADRVASMWLPLRLIRQALSSPTVGSSRWRCVPLSISGQSPMDRLVSPCVQLFSTDLSRCTRAESAVKPLTIRLVCRAAIGLKTHWLNCTSKVISLCC</sequence>
<dbReference type="WBParaSite" id="maker-uti_cns_0049118-snap-gene-0.3-mRNA-1">
    <property type="protein sequence ID" value="maker-uti_cns_0049118-snap-gene-0.3-mRNA-1"/>
    <property type="gene ID" value="maker-uti_cns_0049118-snap-gene-0.3"/>
</dbReference>
<dbReference type="PANTHER" id="PTHR47027:SF27">
    <property type="entry name" value="REVERSE TRANSCRIPTASE DOMAIN-CONTAINING PROTEIN"/>
    <property type="match status" value="1"/>
</dbReference>
<keyword evidence="1" id="KW-0880">Kelch repeat</keyword>
<proteinExistence type="predicted"/>
<dbReference type="PROSITE" id="PS50878">
    <property type="entry name" value="RT_POL"/>
    <property type="match status" value="1"/>
</dbReference>
<feature type="compositionally biased region" description="Polar residues" evidence="3">
    <location>
        <begin position="1634"/>
        <end position="1649"/>
    </location>
</feature>